<dbReference type="InterPro" id="IPR008620">
    <property type="entry name" value="FixH"/>
</dbReference>
<feature type="transmembrane region" description="Helical" evidence="1">
    <location>
        <begin position="6"/>
        <end position="25"/>
    </location>
</feature>
<sequence length="149" mass="17688">MKINWGKGIVIAIIFFVSFIMYFVVTMMTDHRYDHDLVTEGYYEKELSYQQKIDARKNMENLKGDTVLDITADGIIIKFPEELNHKNIKGKVFLYRPSDKQMDFEFPFSKIQDYLLVPDKRLSGGRWNITLEFTYQGKTFLYTDQILYP</sequence>
<evidence type="ECO:0000313" key="3">
    <source>
        <dbReference type="Proteomes" id="UP001597508"/>
    </source>
</evidence>
<organism evidence="2 3">
    <name type="scientific">Pseudotenacibaculum haliotis</name>
    <dbReference type="NCBI Taxonomy" id="1862138"/>
    <lineage>
        <taxon>Bacteria</taxon>
        <taxon>Pseudomonadati</taxon>
        <taxon>Bacteroidota</taxon>
        <taxon>Flavobacteriia</taxon>
        <taxon>Flavobacteriales</taxon>
        <taxon>Flavobacteriaceae</taxon>
        <taxon>Pseudotenacibaculum</taxon>
    </lineage>
</organism>
<evidence type="ECO:0000313" key="2">
    <source>
        <dbReference type="EMBL" id="MFD2568185.1"/>
    </source>
</evidence>
<keyword evidence="1" id="KW-1133">Transmembrane helix</keyword>
<accession>A0ABW5LTW8</accession>
<comment type="caution">
    <text evidence="2">The sequence shown here is derived from an EMBL/GenBank/DDBJ whole genome shotgun (WGS) entry which is preliminary data.</text>
</comment>
<dbReference type="Proteomes" id="UP001597508">
    <property type="component" value="Unassembled WGS sequence"/>
</dbReference>
<dbReference type="EMBL" id="JBHULH010000008">
    <property type="protein sequence ID" value="MFD2568185.1"/>
    <property type="molecule type" value="Genomic_DNA"/>
</dbReference>
<dbReference type="Pfam" id="PF05751">
    <property type="entry name" value="FixH"/>
    <property type="match status" value="1"/>
</dbReference>
<evidence type="ECO:0000256" key="1">
    <source>
        <dbReference type="SAM" id="Phobius"/>
    </source>
</evidence>
<dbReference type="RefSeq" id="WP_379666891.1">
    <property type="nucleotide sequence ID" value="NZ_JBHULH010000008.1"/>
</dbReference>
<gene>
    <name evidence="2" type="ORF">ACFSRZ_12435</name>
</gene>
<name>A0ABW5LTW8_9FLAO</name>
<keyword evidence="1" id="KW-0812">Transmembrane</keyword>
<proteinExistence type="predicted"/>
<keyword evidence="3" id="KW-1185">Reference proteome</keyword>
<protein>
    <submittedName>
        <fullName evidence="2">FixH family protein</fullName>
    </submittedName>
</protein>
<reference evidence="3" key="1">
    <citation type="journal article" date="2019" name="Int. J. Syst. Evol. Microbiol.">
        <title>The Global Catalogue of Microorganisms (GCM) 10K type strain sequencing project: providing services to taxonomists for standard genome sequencing and annotation.</title>
        <authorList>
            <consortium name="The Broad Institute Genomics Platform"/>
            <consortium name="The Broad Institute Genome Sequencing Center for Infectious Disease"/>
            <person name="Wu L."/>
            <person name="Ma J."/>
        </authorList>
    </citation>
    <scope>NUCLEOTIDE SEQUENCE [LARGE SCALE GENOMIC DNA]</scope>
    <source>
        <strain evidence="3">KCTC 52127</strain>
    </source>
</reference>
<keyword evidence="1" id="KW-0472">Membrane</keyword>